<dbReference type="EMBL" id="VFQX01000037">
    <property type="protein sequence ID" value="KAF0976418.1"/>
    <property type="molecule type" value="Genomic_DNA"/>
</dbReference>
<evidence type="ECO:0000256" key="2">
    <source>
        <dbReference type="SAM" id="MobiDB-lite"/>
    </source>
</evidence>
<dbReference type="OrthoDB" id="366390at2759"/>
<gene>
    <name evidence="3" type="ORF">FDP41_004317</name>
</gene>
<sequence>MKKIFNFFSRDKKNCQTHTQGNVNKEPTNAPSSPSQNEVFDFKLNPNESLEEQLMQAAIKENLNHMKELLKLGAIPTTRRKLKTRWFDIDYPLSMKVENVWTFSTPLHLALMKNCERLVKILLAHGADTRIPYREDERITTCLELTKQLEPFLSLITKAFEWTPENHELLPLLELRKKIKWLHMCFCHSTRGGHLISLDLDSLSLIYTFVCHEYFFE</sequence>
<evidence type="ECO:0000313" key="3">
    <source>
        <dbReference type="EMBL" id="KAF0976418.1"/>
    </source>
</evidence>
<dbReference type="SMART" id="SM00248">
    <property type="entry name" value="ANK"/>
    <property type="match status" value="2"/>
</dbReference>
<dbReference type="InterPro" id="IPR002110">
    <property type="entry name" value="Ankyrin_rpt"/>
</dbReference>
<dbReference type="AlphaFoldDB" id="A0A6A5BQB6"/>
<dbReference type="Proteomes" id="UP000444721">
    <property type="component" value="Unassembled WGS sequence"/>
</dbReference>
<dbReference type="PROSITE" id="PS50088">
    <property type="entry name" value="ANK_REPEAT"/>
    <property type="match status" value="1"/>
</dbReference>
<dbReference type="VEuPathDB" id="AmoebaDB:FDP41_004317"/>
<dbReference type="Pfam" id="PF00023">
    <property type="entry name" value="Ank"/>
    <property type="match status" value="1"/>
</dbReference>
<evidence type="ECO:0000313" key="4">
    <source>
        <dbReference type="Proteomes" id="UP000444721"/>
    </source>
</evidence>
<proteinExistence type="predicted"/>
<dbReference type="PROSITE" id="PS50297">
    <property type="entry name" value="ANK_REP_REGION"/>
    <property type="match status" value="1"/>
</dbReference>
<organism evidence="3 4">
    <name type="scientific">Naegleria fowleri</name>
    <name type="common">Brain eating amoeba</name>
    <dbReference type="NCBI Taxonomy" id="5763"/>
    <lineage>
        <taxon>Eukaryota</taxon>
        <taxon>Discoba</taxon>
        <taxon>Heterolobosea</taxon>
        <taxon>Tetramitia</taxon>
        <taxon>Eutetramitia</taxon>
        <taxon>Vahlkampfiidae</taxon>
        <taxon>Naegleria</taxon>
    </lineage>
</organism>
<dbReference type="Gene3D" id="1.25.40.20">
    <property type="entry name" value="Ankyrin repeat-containing domain"/>
    <property type="match status" value="1"/>
</dbReference>
<dbReference type="VEuPathDB" id="AmoebaDB:NF0032100"/>
<protein>
    <submittedName>
        <fullName evidence="3">Uncharacterized protein</fullName>
    </submittedName>
</protein>
<keyword evidence="4" id="KW-1185">Reference proteome</keyword>
<comment type="caution">
    <text evidence="3">The sequence shown here is derived from an EMBL/GenBank/DDBJ whole genome shotgun (WGS) entry which is preliminary data.</text>
</comment>
<name>A0A6A5BQB6_NAEFO</name>
<dbReference type="RefSeq" id="XP_044561131.1">
    <property type="nucleotide sequence ID" value="XM_044707718.1"/>
</dbReference>
<keyword evidence="1" id="KW-0040">ANK repeat</keyword>
<reference evidence="3 4" key="1">
    <citation type="journal article" date="2019" name="Sci. Rep.">
        <title>Nanopore sequencing improves the draft genome of the human pathogenic amoeba Naegleria fowleri.</title>
        <authorList>
            <person name="Liechti N."/>
            <person name="Schurch N."/>
            <person name="Bruggmann R."/>
            <person name="Wittwer M."/>
        </authorList>
    </citation>
    <scope>NUCLEOTIDE SEQUENCE [LARGE SCALE GENOMIC DNA]</scope>
    <source>
        <strain evidence="3 4">ATCC 30894</strain>
    </source>
</reference>
<dbReference type="InterPro" id="IPR036770">
    <property type="entry name" value="Ankyrin_rpt-contain_sf"/>
</dbReference>
<accession>A0A6A5BQB6</accession>
<dbReference type="GeneID" id="68111535"/>
<dbReference type="VEuPathDB" id="AmoebaDB:NfTy_084370"/>
<dbReference type="SUPFAM" id="SSF48403">
    <property type="entry name" value="Ankyrin repeat"/>
    <property type="match status" value="1"/>
</dbReference>
<feature type="repeat" description="ANK" evidence="1">
    <location>
        <begin position="102"/>
        <end position="134"/>
    </location>
</feature>
<evidence type="ECO:0000256" key="1">
    <source>
        <dbReference type="PROSITE-ProRule" id="PRU00023"/>
    </source>
</evidence>
<feature type="region of interest" description="Disordered" evidence="2">
    <location>
        <begin position="16"/>
        <end position="36"/>
    </location>
</feature>